<gene>
    <name evidence="1" type="ORF">MENTE1834_LOCUS47741</name>
</gene>
<protein>
    <submittedName>
        <fullName evidence="1">Uncharacterized protein</fullName>
    </submittedName>
</protein>
<name>A0ACB1B5R0_MELEN</name>
<organism evidence="1 2">
    <name type="scientific">Meloidogyne enterolobii</name>
    <name type="common">Root-knot nematode worm</name>
    <name type="synonym">Meloidogyne mayaguensis</name>
    <dbReference type="NCBI Taxonomy" id="390850"/>
    <lineage>
        <taxon>Eukaryota</taxon>
        <taxon>Metazoa</taxon>
        <taxon>Ecdysozoa</taxon>
        <taxon>Nematoda</taxon>
        <taxon>Chromadorea</taxon>
        <taxon>Rhabditida</taxon>
        <taxon>Tylenchina</taxon>
        <taxon>Tylenchomorpha</taxon>
        <taxon>Tylenchoidea</taxon>
        <taxon>Meloidogynidae</taxon>
        <taxon>Meloidogyninae</taxon>
        <taxon>Meloidogyne</taxon>
    </lineage>
</organism>
<evidence type="ECO:0000313" key="2">
    <source>
        <dbReference type="Proteomes" id="UP001497535"/>
    </source>
</evidence>
<keyword evidence="2" id="KW-1185">Reference proteome</keyword>
<proteinExistence type="predicted"/>
<dbReference type="Proteomes" id="UP001497535">
    <property type="component" value="Unassembled WGS sequence"/>
</dbReference>
<dbReference type="EMBL" id="CAVMJV010000200">
    <property type="protein sequence ID" value="CAK5124310.1"/>
    <property type="molecule type" value="Genomic_DNA"/>
</dbReference>
<sequence>MYREPNVSPSYNFVQNCRIRGPWYGSIQLVETHRTIPGRHGFDNFGRSYSSAVHWPAPLFTFSSSFFNFDILFFKLCRFILAVLIMR</sequence>
<accession>A0ACB1B5R0</accession>
<comment type="caution">
    <text evidence="1">The sequence shown here is derived from an EMBL/GenBank/DDBJ whole genome shotgun (WGS) entry which is preliminary data.</text>
</comment>
<evidence type="ECO:0000313" key="1">
    <source>
        <dbReference type="EMBL" id="CAK5124310.1"/>
    </source>
</evidence>
<reference evidence="1" key="1">
    <citation type="submission" date="2023-11" db="EMBL/GenBank/DDBJ databases">
        <authorList>
            <person name="Poullet M."/>
        </authorList>
    </citation>
    <scope>NUCLEOTIDE SEQUENCE</scope>
    <source>
        <strain evidence="1">E1834</strain>
    </source>
</reference>